<dbReference type="AlphaFoldDB" id="A0A7J7MC29"/>
<dbReference type="Proteomes" id="UP000541444">
    <property type="component" value="Unassembled WGS sequence"/>
</dbReference>
<dbReference type="Gene3D" id="3.40.50.2000">
    <property type="entry name" value="Glycogen Phosphorylase B"/>
    <property type="match status" value="2"/>
</dbReference>
<evidence type="ECO:0000256" key="4">
    <source>
        <dbReference type="ARBA" id="ARBA00022922"/>
    </source>
</evidence>
<reference evidence="6 7" key="1">
    <citation type="journal article" date="2020" name="IScience">
        <title>Genome Sequencing of the Endangered Kingdonia uniflora (Circaeasteraceae, Ranunculales) Reveals Potential Mechanisms of Evolutionary Specialization.</title>
        <authorList>
            <person name="Sun Y."/>
            <person name="Deng T."/>
            <person name="Zhang A."/>
            <person name="Moore M.J."/>
            <person name="Landis J.B."/>
            <person name="Lin N."/>
            <person name="Zhang H."/>
            <person name="Zhang X."/>
            <person name="Huang J."/>
            <person name="Zhang X."/>
            <person name="Sun H."/>
            <person name="Wang H."/>
        </authorList>
    </citation>
    <scope>NUCLEOTIDE SEQUENCE [LARGE SCALE GENOMIC DNA]</scope>
    <source>
        <strain evidence="6">TB1705</strain>
        <tissue evidence="6">Leaf</tissue>
    </source>
</reference>
<name>A0A7J7MC29_9MAGN</name>
<protein>
    <recommendedName>
        <fullName evidence="5">Starch synthase catalytic domain-containing protein</fullName>
    </recommendedName>
</protein>
<comment type="caution">
    <text evidence="6">The sequence shown here is derived from an EMBL/GenBank/DDBJ whole genome shotgun (WGS) entry which is preliminary data.</text>
</comment>
<keyword evidence="7" id="KW-1185">Reference proteome</keyword>
<dbReference type="PANTHER" id="PTHR45825">
    <property type="entry name" value="GRANULE-BOUND STARCH SYNTHASE 1, CHLOROPLASTIC/AMYLOPLASTIC"/>
    <property type="match status" value="1"/>
</dbReference>
<evidence type="ECO:0000259" key="5">
    <source>
        <dbReference type="Pfam" id="PF08323"/>
    </source>
</evidence>
<organism evidence="6 7">
    <name type="scientific">Kingdonia uniflora</name>
    <dbReference type="NCBI Taxonomy" id="39325"/>
    <lineage>
        <taxon>Eukaryota</taxon>
        <taxon>Viridiplantae</taxon>
        <taxon>Streptophyta</taxon>
        <taxon>Embryophyta</taxon>
        <taxon>Tracheophyta</taxon>
        <taxon>Spermatophyta</taxon>
        <taxon>Magnoliopsida</taxon>
        <taxon>Ranunculales</taxon>
        <taxon>Circaeasteraceae</taxon>
        <taxon>Kingdonia</taxon>
    </lineage>
</organism>
<keyword evidence="3" id="KW-0808">Transferase</keyword>
<evidence type="ECO:0000256" key="1">
    <source>
        <dbReference type="ARBA" id="ARBA00004727"/>
    </source>
</evidence>
<accession>A0A7J7MC29</accession>
<gene>
    <name evidence="6" type="ORF">GIB67_038042</name>
</gene>
<dbReference type="InterPro" id="IPR013534">
    <property type="entry name" value="Starch_synth_cat_dom"/>
</dbReference>
<evidence type="ECO:0000256" key="2">
    <source>
        <dbReference type="ARBA" id="ARBA00022676"/>
    </source>
</evidence>
<evidence type="ECO:0000313" key="7">
    <source>
        <dbReference type="Proteomes" id="UP000541444"/>
    </source>
</evidence>
<dbReference type="UniPathway" id="UPA00152"/>
<keyword evidence="2" id="KW-0328">Glycosyltransferase</keyword>
<dbReference type="EMBL" id="JACGCM010001633">
    <property type="protein sequence ID" value="KAF6152419.1"/>
    <property type="molecule type" value="Genomic_DNA"/>
</dbReference>
<keyword evidence="4" id="KW-0750">Starch biosynthesis</keyword>
<feature type="domain" description="Starch synthase catalytic" evidence="5">
    <location>
        <begin position="3"/>
        <end position="40"/>
    </location>
</feature>
<evidence type="ECO:0000313" key="6">
    <source>
        <dbReference type="EMBL" id="KAF6152419.1"/>
    </source>
</evidence>
<dbReference type="PANTHER" id="PTHR45825:SF3">
    <property type="entry name" value="GRANULE-BOUND STARCH SYNTHASE 1, CHLOROPLASTIC_AMYLOPLASTIC"/>
    <property type="match status" value="1"/>
</dbReference>
<sequence>MNLVFVGAEIGPWSKTGGLGDVLGGLPPAMAVALEAPRVLSLNSSKYFSGPYEDDVVFIANDWQNYSSPILHQEYKQVSRDLRKY</sequence>
<proteinExistence type="predicted"/>
<dbReference type="Pfam" id="PF08323">
    <property type="entry name" value="Glyco_transf_5"/>
    <property type="match status" value="1"/>
</dbReference>
<comment type="pathway">
    <text evidence="1">Glycan biosynthesis; starch biosynthesis.</text>
</comment>
<dbReference type="GO" id="GO:0019252">
    <property type="term" value="P:starch biosynthetic process"/>
    <property type="evidence" value="ECO:0007669"/>
    <property type="project" value="UniProtKB-UniPathway"/>
</dbReference>
<evidence type="ECO:0000256" key="3">
    <source>
        <dbReference type="ARBA" id="ARBA00022679"/>
    </source>
</evidence>
<dbReference type="GO" id="GO:0016757">
    <property type="term" value="F:glycosyltransferase activity"/>
    <property type="evidence" value="ECO:0007669"/>
    <property type="project" value="UniProtKB-KW"/>
</dbReference>